<dbReference type="InterPro" id="IPR036388">
    <property type="entry name" value="WH-like_DNA-bd_sf"/>
</dbReference>
<evidence type="ECO:0000313" key="7">
    <source>
        <dbReference type="Proteomes" id="UP000269374"/>
    </source>
</evidence>
<dbReference type="GO" id="GO:0003700">
    <property type="term" value="F:DNA-binding transcription factor activity"/>
    <property type="evidence" value="ECO:0007669"/>
    <property type="project" value="InterPro"/>
</dbReference>
<dbReference type="InterPro" id="IPR005119">
    <property type="entry name" value="LysR_subst-bd"/>
</dbReference>
<accession>A0A387BIS1</accession>
<evidence type="ECO:0000256" key="2">
    <source>
        <dbReference type="ARBA" id="ARBA00023015"/>
    </source>
</evidence>
<dbReference type="SUPFAM" id="SSF53850">
    <property type="entry name" value="Periplasmic binding protein-like II"/>
    <property type="match status" value="1"/>
</dbReference>
<dbReference type="PANTHER" id="PTHR30346">
    <property type="entry name" value="TRANSCRIPTIONAL DUAL REGULATOR HCAR-RELATED"/>
    <property type="match status" value="1"/>
</dbReference>
<feature type="domain" description="HTH lysR-type" evidence="5">
    <location>
        <begin position="3"/>
        <end position="60"/>
    </location>
</feature>
<dbReference type="PANTHER" id="PTHR30346:SF0">
    <property type="entry name" value="HCA OPERON TRANSCRIPTIONAL ACTIVATOR HCAR"/>
    <property type="match status" value="1"/>
</dbReference>
<dbReference type="Pfam" id="PF03466">
    <property type="entry name" value="LysR_substrate"/>
    <property type="match status" value="1"/>
</dbReference>
<dbReference type="EMBL" id="CP032627">
    <property type="protein sequence ID" value="AYG01006.1"/>
    <property type="molecule type" value="Genomic_DNA"/>
</dbReference>
<keyword evidence="7" id="KW-1185">Reference proteome</keyword>
<dbReference type="InterPro" id="IPR000847">
    <property type="entry name" value="LysR_HTH_N"/>
</dbReference>
<dbReference type="Gene3D" id="1.10.10.10">
    <property type="entry name" value="Winged helix-like DNA-binding domain superfamily/Winged helix DNA-binding domain"/>
    <property type="match status" value="1"/>
</dbReference>
<reference evidence="6 7" key="1">
    <citation type="submission" date="2018-09" db="EMBL/GenBank/DDBJ databases">
        <title>Genome sequencing of strain 1JSPR-7.</title>
        <authorList>
            <person name="Heo J."/>
            <person name="Kim S.-J."/>
            <person name="Kwon S.-W."/>
        </authorList>
    </citation>
    <scope>NUCLEOTIDE SEQUENCE [LARGE SCALE GENOMIC DNA]</scope>
    <source>
        <strain evidence="6 7">1JSPR-7</strain>
    </source>
</reference>
<dbReference type="Gene3D" id="3.40.190.10">
    <property type="entry name" value="Periplasmic binding protein-like II"/>
    <property type="match status" value="2"/>
</dbReference>
<sequence>MSFSLQQLKYFTEIARIGSINQAAEALYITQPSLSKSMKDLEETVGSTLFKRTSKGISLTQDGTEFLGYARQVLEQSDLLESRWLNKQPSRRLCAISTQHYAFAVNAFVNMVKKTESSEYEYTLREARTYEIIEDVKALRSELGVLYKNNYNGQVIDKILRENRLVFHPLFVAKPHVFVSSTNPLANREFVTLEDLEGYPRLSYEQGEHNSFYFSEEILSTIYAKKDIKVGDRATIFNLMIGLNGYTISTGIVSSDLNGDNIISIPLAVEDQIEIGWISQKSALLSLQAQLYLDELKTVVAPYDVELHDDI</sequence>
<dbReference type="PROSITE" id="PS50931">
    <property type="entry name" value="HTH_LYSR"/>
    <property type="match status" value="1"/>
</dbReference>
<dbReference type="Proteomes" id="UP000269374">
    <property type="component" value="Chromosome"/>
</dbReference>
<dbReference type="CDD" id="cd05466">
    <property type="entry name" value="PBP2_LTTR_substrate"/>
    <property type="match status" value="1"/>
</dbReference>
<dbReference type="GO" id="GO:0003677">
    <property type="term" value="F:DNA binding"/>
    <property type="evidence" value="ECO:0007669"/>
    <property type="project" value="UniProtKB-KW"/>
</dbReference>
<dbReference type="AlphaFoldDB" id="A0A387BIS1"/>
<evidence type="ECO:0000313" key="6">
    <source>
        <dbReference type="EMBL" id="AYG01006.1"/>
    </source>
</evidence>
<dbReference type="OrthoDB" id="9803735at2"/>
<keyword evidence="3" id="KW-0238">DNA-binding</keyword>
<organism evidence="6 7">
    <name type="scientific">Lactococcus allomyrinae</name>
    <dbReference type="NCBI Taxonomy" id="2419773"/>
    <lineage>
        <taxon>Bacteria</taxon>
        <taxon>Bacillati</taxon>
        <taxon>Bacillota</taxon>
        <taxon>Bacilli</taxon>
        <taxon>Lactobacillales</taxon>
        <taxon>Streptococcaceae</taxon>
        <taxon>Lactococcus</taxon>
    </lineage>
</organism>
<dbReference type="SUPFAM" id="SSF46785">
    <property type="entry name" value="Winged helix' DNA-binding domain"/>
    <property type="match status" value="1"/>
</dbReference>
<dbReference type="RefSeq" id="WP_120772389.1">
    <property type="nucleotide sequence ID" value="NZ_CP032627.1"/>
</dbReference>
<gene>
    <name evidence="6" type="ORF">D7I46_07865</name>
</gene>
<evidence type="ECO:0000256" key="3">
    <source>
        <dbReference type="ARBA" id="ARBA00023125"/>
    </source>
</evidence>
<proteinExistence type="inferred from homology"/>
<dbReference type="KEGG" id="lact:D7I46_07865"/>
<dbReference type="FunFam" id="1.10.10.10:FF:000001">
    <property type="entry name" value="LysR family transcriptional regulator"/>
    <property type="match status" value="1"/>
</dbReference>
<protein>
    <submittedName>
        <fullName evidence="6">LysR family transcriptional regulator</fullName>
    </submittedName>
</protein>
<dbReference type="InterPro" id="IPR036390">
    <property type="entry name" value="WH_DNA-bd_sf"/>
</dbReference>
<name>A0A387BIS1_9LACT</name>
<dbReference type="GO" id="GO:0032993">
    <property type="term" value="C:protein-DNA complex"/>
    <property type="evidence" value="ECO:0007669"/>
    <property type="project" value="TreeGrafter"/>
</dbReference>
<evidence type="ECO:0000256" key="1">
    <source>
        <dbReference type="ARBA" id="ARBA00009437"/>
    </source>
</evidence>
<evidence type="ECO:0000259" key="5">
    <source>
        <dbReference type="PROSITE" id="PS50931"/>
    </source>
</evidence>
<keyword evidence="2" id="KW-0805">Transcription regulation</keyword>
<dbReference type="Pfam" id="PF00126">
    <property type="entry name" value="HTH_1"/>
    <property type="match status" value="1"/>
</dbReference>
<keyword evidence="4" id="KW-0804">Transcription</keyword>
<comment type="similarity">
    <text evidence="1">Belongs to the LysR transcriptional regulatory family.</text>
</comment>
<dbReference type="PRINTS" id="PR00039">
    <property type="entry name" value="HTHLYSR"/>
</dbReference>
<evidence type="ECO:0000256" key="4">
    <source>
        <dbReference type="ARBA" id="ARBA00023163"/>
    </source>
</evidence>